<dbReference type="InterPro" id="IPR035940">
    <property type="entry name" value="CAP_sf"/>
</dbReference>
<evidence type="ECO:0000313" key="3">
    <source>
        <dbReference type="EMBL" id="MBB4690629.1"/>
    </source>
</evidence>
<dbReference type="SUPFAM" id="SSF55797">
    <property type="entry name" value="PR-1-like"/>
    <property type="match status" value="1"/>
</dbReference>
<feature type="compositionally biased region" description="Acidic residues" evidence="1">
    <location>
        <begin position="55"/>
        <end position="65"/>
    </location>
</feature>
<comment type="caution">
    <text evidence="3">The sequence shown here is derived from an EMBL/GenBank/DDBJ whole genome shotgun (WGS) entry which is preliminary data.</text>
</comment>
<evidence type="ECO:0000256" key="1">
    <source>
        <dbReference type="SAM" id="MobiDB-lite"/>
    </source>
</evidence>
<evidence type="ECO:0000259" key="2">
    <source>
        <dbReference type="Pfam" id="PF00188"/>
    </source>
</evidence>
<feature type="domain" description="SCP" evidence="2">
    <location>
        <begin position="184"/>
        <end position="300"/>
    </location>
</feature>
<sequence length="305" mass="33190">MATSAGADERPDAGWSNFWWPDLFGSDSSSHDTAGDDSWEDPFTDRGVHERPSLDDGDAEPDQDEAPVRRHGAAPADPDSNSAAQEPDSAALRPAQPGFAAQQRPRVSAQRQAPAAQQQAATAQHRAPAAQHQAPAAQRHAPAAQRRAHTAQRPAADVMAGARRAVTSRDVSASPAAPVQQRVLTLINHNRRRSGCGTLTLDRRLIEAANDHAADMARRRYFAHESPNGDSAGDRVADTGYRWKRYGENIARGADSAWEVVNGWMRSPSHRRNILDCRLHQMGIGLAIARDDTPYWVQDFATPDA</sequence>
<organism evidence="3 4">
    <name type="scientific">Paractinoplanes abujensis</name>
    <dbReference type="NCBI Taxonomy" id="882441"/>
    <lineage>
        <taxon>Bacteria</taxon>
        <taxon>Bacillati</taxon>
        <taxon>Actinomycetota</taxon>
        <taxon>Actinomycetes</taxon>
        <taxon>Micromonosporales</taxon>
        <taxon>Micromonosporaceae</taxon>
        <taxon>Paractinoplanes</taxon>
    </lineage>
</organism>
<feature type="region of interest" description="Disordered" evidence="1">
    <location>
        <begin position="1"/>
        <end position="158"/>
    </location>
</feature>
<dbReference type="Pfam" id="PF00188">
    <property type="entry name" value="CAP"/>
    <property type="match status" value="1"/>
</dbReference>
<keyword evidence="4" id="KW-1185">Reference proteome</keyword>
<name>A0A7W7CL95_9ACTN</name>
<feature type="compositionally biased region" description="Low complexity" evidence="1">
    <location>
        <begin position="100"/>
        <end position="156"/>
    </location>
</feature>
<dbReference type="InterPro" id="IPR014044">
    <property type="entry name" value="CAP_dom"/>
</dbReference>
<dbReference type="EMBL" id="JACHMF010000001">
    <property type="protein sequence ID" value="MBB4690629.1"/>
    <property type="molecule type" value="Genomic_DNA"/>
</dbReference>
<dbReference type="CDD" id="cd05379">
    <property type="entry name" value="CAP_bacterial"/>
    <property type="match status" value="1"/>
</dbReference>
<feature type="compositionally biased region" description="Basic and acidic residues" evidence="1">
    <location>
        <begin position="43"/>
        <end position="54"/>
    </location>
</feature>
<dbReference type="Gene3D" id="3.40.33.10">
    <property type="entry name" value="CAP"/>
    <property type="match status" value="1"/>
</dbReference>
<evidence type="ECO:0000313" key="4">
    <source>
        <dbReference type="Proteomes" id="UP000542742"/>
    </source>
</evidence>
<dbReference type="Proteomes" id="UP000542742">
    <property type="component" value="Unassembled WGS sequence"/>
</dbReference>
<dbReference type="PANTHER" id="PTHR31157:SF1">
    <property type="entry name" value="SCP DOMAIN-CONTAINING PROTEIN"/>
    <property type="match status" value="1"/>
</dbReference>
<accession>A0A7W7CL95</accession>
<dbReference type="AlphaFoldDB" id="A0A7W7CL95"/>
<feature type="compositionally biased region" description="Low complexity" evidence="1">
    <location>
        <begin position="73"/>
        <end position="84"/>
    </location>
</feature>
<proteinExistence type="predicted"/>
<protein>
    <submittedName>
        <fullName evidence="3">Uncharacterized protein YkwD</fullName>
    </submittedName>
</protein>
<gene>
    <name evidence="3" type="ORF">BKA14_000777</name>
</gene>
<dbReference type="RefSeq" id="WP_184949565.1">
    <property type="nucleotide sequence ID" value="NZ_BOMC01000015.1"/>
</dbReference>
<dbReference type="PANTHER" id="PTHR31157">
    <property type="entry name" value="SCP DOMAIN-CONTAINING PROTEIN"/>
    <property type="match status" value="1"/>
</dbReference>
<reference evidence="3 4" key="1">
    <citation type="submission" date="2020-08" db="EMBL/GenBank/DDBJ databases">
        <title>Sequencing the genomes of 1000 actinobacteria strains.</title>
        <authorList>
            <person name="Klenk H.-P."/>
        </authorList>
    </citation>
    <scope>NUCLEOTIDE SEQUENCE [LARGE SCALE GENOMIC DNA]</scope>
    <source>
        <strain evidence="3 4">DSM 45518</strain>
    </source>
</reference>